<dbReference type="EMBL" id="QZJW01000005">
    <property type="protein sequence ID" value="RJO62078.1"/>
    <property type="molecule type" value="Genomic_DNA"/>
</dbReference>
<evidence type="ECO:0000313" key="4">
    <source>
        <dbReference type="EMBL" id="RJO62078.1"/>
    </source>
</evidence>
<keyword evidence="2 4" id="KW-0548">Nucleotidyltransferase</keyword>
<reference evidence="4 5" key="1">
    <citation type="journal article" date="2017" name="ISME J.">
        <title>Energy and carbon metabolisms in a deep terrestrial subsurface fluid microbial community.</title>
        <authorList>
            <person name="Momper L."/>
            <person name="Jungbluth S.P."/>
            <person name="Lee M.D."/>
            <person name="Amend J.P."/>
        </authorList>
    </citation>
    <scope>NUCLEOTIDE SEQUENCE [LARGE SCALE GENOMIC DNA]</scope>
    <source>
        <strain evidence="4">SURF_29</strain>
    </source>
</reference>
<dbReference type="InterPro" id="IPR014729">
    <property type="entry name" value="Rossmann-like_a/b/a_fold"/>
</dbReference>
<evidence type="ECO:0000256" key="2">
    <source>
        <dbReference type="ARBA" id="ARBA00022695"/>
    </source>
</evidence>
<dbReference type="Proteomes" id="UP000285655">
    <property type="component" value="Unassembled WGS sequence"/>
</dbReference>
<dbReference type="PANTHER" id="PTHR43793">
    <property type="entry name" value="FAD SYNTHASE"/>
    <property type="match status" value="1"/>
</dbReference>
<evidence type="ECO:0000313" key="5">
    <source>
        <dbReference type="Proteomes" id="UP000285655"/>
    </source>
</evidence>
<dbReference type="PANTHER" id="PTHR43793:SF1">
    <property type="entry name" value="FAD SYNTHASE"/>
    <property type="match status" value="1"/>
</dbReference>
<dbReference type="GO" id="GO:0016779">
    <property type="term" value="F:nucleotidyltransferase activity"/>
    <property type="evidence" value="ECO:0007669"/>
    <property type="project" value="UniProtKB-KW"/>
</dbReference>
<protein>
    <submittedName>
        <fullName evidence="4">Glycerol-3-phosphate cytidylyltransferase</fullName>
    </submittedName>
</protein>
<dbReference type="InterPro" id="IPR004821">
    <property type="entry name" value="Cyt_trans-like"/>
</dbReference>
<gene>
    <name evidence="4" type="ORF">C4544_01090</name>
</gene>
<evidence type="ECO:0000256" key="1">
    <source>
        <dbReference type="ARBA" id="ARBA00022679"/>
    </source>
</evidence>
<dbReference type="Gene3D" id="3.40.50.620">
    <property type="entry name" value="HUPs"/>
    <property type="match status" value="1"/>
</dbReference>
<dbReference type="SUPFAM" id="SSF52374">
    <property type="entry name" value="Nucleotidylyl transferase"/>
    <property type="match status" value="1"/>
</dbReference>
<accession>A0A419DG79</accession>
<dbReference type="InterPro" id="IPR050385">
    <property type="entry name" value="Archaeal_FAD_synthase"/>
</dbReference>
<keyword evidence="1 4" id="KW-0808">Transferase</keyword>
<dbReference type="Pfam" id="PF01467">
    <property type="entry name" value="CTP_transf_like"/>
    <property type="match status" value="1"/>
</dbReference>
<comment type="caution">
    <text evidence="4">The sequence shown here is derived from an EMBL/GenBank/DDBJ whole genome shotgun (WGS) entry which is preliminary data.</text>
</comment>
<organism evidence="4 5">
    <name type="scientific">candidate division WS5 bacterium</name>
    <dbReference type="NCBI Taxonomy" id="2093353"/>
    <lineage>
        <taxon>Bacteria</taxon>
        <taxon>candidate division WS5</taxon>
    </lineage>
</organism>
<feature type="domain" description="Cytidyltransferase-like" evidence="3">
    <location>
        <begin position="10"/>
        <end position="99"/>
    </location>
</feature>
<dbReference type="NCBIfam" id="TIGR00125">
    <property type="entry name" value="cyt_tran_rel"/>
    <property type="match status" value="1"/>
</dbReference>
<name>A0A419DG79_9BACT</name>
<dbReference type="AlphaFoldDB" id="A0A419DG79"/>
<evidence type="ECO:0000259" key="3">
    <source>
        <dbReference type="Pfam" id="PF01467"/>
    </source>
</evidence>
<sequence length="140" mass="15660">MSKKKKVAVSGGFDPIHIGHVRMIREASKFGDVVVILNSDRFLVDKKGFAFMPFKERKEILESIEGVVQVVECIDGDHTVCETLAQLRPHIFANGGDRKNKDDIPEYEVCVKHGIEMVFNVGEGGKVQSSSELAKKMRKE</sequence>
<proteinExistence type="predicted"/>